<reference evidence="5" key="1">
    <citation type="journal article" date="2020" name="bioRxiv">
        <title>Chromosome-level reference genome of the European wasp spider Argiope bruennichi: a resource for studies on range expansion and evolutionary adaptation.</title>
        <authorList>
            <person name="Sheffer M.M."/>
            <person name="Hoppe A."/>
            <person name="Krehenwinkel H."/>
            <person name="Uhl G."/>
            <person name="Kuss A.W."/>
            <person name="Jensen L."/>
            <person name="Jensen C."/>
            <person name="Gillespie R.G."/>
            <person name="Hoff K.J."/>
            <person name="Prost S."/>
        </authorList>
    </citation>
    <scope>NUCLEOTIDE SEQUENCE</scope>
</reference>
<dbReference type="PROSITE" id="PS51465">
    <property type="entry name" value="KAZAL_2"/>
    <property type="match status" value="1"/>
</dbReference>
<dbReference type="GO" id="GO:0030154">
    <property type="term" value="P:cell differentiation"/>
    <property type="evidence" value="ECO:0007669"/>
    <property type="project" value="TreeGrafter"/>
</dbReference>
<gene>
    <name evidence="5" type="ORF">HNY73_005898</name>
</gene>
<dbReference type="Proteomes" id="UP000807504">
    <property type="component" value="Unassembled WGS sequence"/>
</dbReference>
<comment type="caution">
    <text evidence="5">The sequence shown here is derived from an EMBL/GenBank/DDBJ whole genome shotgun (WGS) entry which is preliminary data.</text>
</comment>
<dbReference type="CDD" id="cd00104">
    <property type="entry name" value="KAZAL_FS"/>
    <property type="match status" value="1"/>
</dbReference>
<protein>
    <submittedName>
        <fullName evidence="5">Agrin like protein</fullName>
    </submittedName>
</protein>
<evidence type="ECO:0000256" key="1">
    <source>
        <dbReference type="ARBA" id="ARBA00022690"/>
    </source>
</evidence>
<feature type="domain" description="Kazal-like" evidence="4">
    <location>
        <begin position="25"/>
        <end position="78"/>
    </location>
</feature>
<dbReference type="InterPro" id="IPR003645">
    <property type="entry name" value="Fol_N"/>
</dbReference>
<evidence type="ECO:0000313" key="6">
    <source>
        <dbReference type="Proteomes" id="UP000807504"/>
    </source>
</evidence>
<dbReference type="PANTHER" id="PTHR10913:SF45">
    <property type="entry name" value="FOLLISTATIN, ISOFORM A-RELATED"/>
    <property type="match status" value="1"/>
</dbReference>
<organism evidence="5 6">
    <name type="scientific">Argiope bruennichi</name>
    <name type="common">Wasp spider</name>
    <name type="synonym">Aranea bruennichi</name>
    <dbReference type="NCBI Taxonomy" id="94029"/>
    <lineage>
        <taxon>Eukaryota</taxon>
        <taxon>Metazoa</taxon>
        <taxon>Ecdysozoa</taxon>
        <taxon>Arthropoda</taxon>
        <taxon>Chelicerata</taxon>
        <taxon>Arachnida</taxon>
        <taxon>Araneae</taxon>
        <taxon>Araneomorphae</taxon>
        <taxon>Entelegynae</taxon>
        <taxon>Araneoidea</taxon>
        <taxon>Araneidae</taxon>
        <taxon>Argiope</taxon>
    </lineage>
</organism>
<keyword evidence="1" id="KW-0646">Protease inhibitor</keyword>
<sequence length="129" mass="14776">MYLMDREKGTCFEHECEYGALCLMKKRRPVCECPECAEEFDPVCGTDGISYINECKLNKEACEQRKKIAVAYQGLCSGCEHKHCEYYAACESDSEGIGRCVCPKNCLKVYNSERCYFIEASEEENLTDR</sequence>
<accession>A0A8T0FN04</accession>
<dbReference type="InterPro" id="IPR050653">
    <property type="entry name" value="Prot_Inhib_GrowthFact_Antg"/>
</dbReference>
<evidence type="ECO:0000256" key="2">
    <source>
        <dbReference type="ARBA" id="ARBA00022900"/>
    </source>
</evidence>
<evidence type="ECO:0000256" key="3">
    <source>
        <dbReference type="ARBA" id="ARBA00023157"/>
    </source>
</evidence>
<keyword evidence="2" id="KW-0722">Serine protease inhibitor</keyword>
<proteinExistence type="predicted"/>
<dbReference type="InterPro" id="IPR036058">
    <property type="entry name" value="Kazal_dom_sf"/>
</dbReference>
<evidence type="ECO:0000313" key="5">
    <source>
        <dbReference type="EMBL" id="KAF8790959.1"/>
    </source>
</evidence>
<dbReference type="SMART" id="SM00280">
    <property type="entry name" value="KAZAL"/>
    <property type="match status" value="1"/>
</dbReference>
<name>A0A8T0FN04_ARGBR</name>
<dbReference type="GO" id="GO:0005576">
    <property type="term" value="C:extracellular region"/>
    <property type="evidence" value="ECO:0007669"/>
    <property type="project" value="TreeGrafter"/>
</dbReference>
<reference evidence="5" key="2">
    <citation type="submission" date="2020-06" db="EMBL/GenBank/DDBJ databases">
        <authorList>
            <person name="Sheffer M."/>
        </authorList>
    </citation>
    <scope>NUCLEOTIDE SEQUENCE</scope>
</reference>
<dbReference type="AlphaFoldDB" id="A0A8T0FN04"/>
<keyword evidence="3" id="KW-1015">Disulfide bond</keyword>
<dbReference type="InterPro" id="IPR002350">
    <property type="entry name" value="Kazal_dom"/>
</dbReference>
<keyword evidence="6" id="KW-1185">Reference proteome</keyword>
<dbReference type="Pfam" id="PF07648">
    <property type="entry name" value="Kazal_2"/>
    <property type="match status" value="1"/>
</dbReference>
<dbReference type="SUPFAM" id="SSF100895">
    <property type="entry name" value="Kazal-type serine protease inhibitors"/>
    <property type="match status" value="1"/>
</dbReference>
<evidence type="ECO:0000259" key="4">
    <source>
        <dbReference type="PROSITE" id="PS51465"/>
    </source>
</evidence>
<dbReference type="EMBL" id="JABXBU010000011">
    <property type="protein sequence ID" value="KAF8790959.1"/>
    <property type="molecule type" value="Genomic_DNA"/>
</dbReference>
<dbReference type="Gene3D" id="3.30.60.30">
    <property type="match status" value="1"/>
</dbReference>
<dbReference type="SMART" id="SM00274">
    <property type="entry name" value="FOLN"/>
    <property type="match status" value="2"/>
</dbReference>
<dbReference type="PANTHER" id="PTHR10913">
    <property type="entry name" value="FOLLISTATIN-RELATED"/>
    <property type="match status" value="1"/>
</dbReference>